<dbReference type="Proteomes" id="UP000297527">
    <property type="component" value="Unassembled WGS sequence"/>
</dbReference>
<proteinExistence type="predicted"/>
<evidence type="ECO:0000256" key="2">
    <source>
        <dbReference type="ARBA" id="ARBA00023134"/>
    </source>
</evidence>
<dbReference type="PANTHER" id="PTHR23115">
    <property type="entry name" value="TRANSLATION FACTOR"/>
    <property type="match status" value="1"/>
</dbReference>
<protein>
    <recommendedName>
        <fullName evidence="5">G domain-containing protein</fullName>
    </recommendedName>
</protein>
<reference evidence="3 4" key="1">
    <citation type="submission" date="2017-12" db="EMBL/GenBank/DDBJ databases">
        <title>Comparative genomics of Botrytis spp.</title>
        <authorList>
            <person name="Valero-Jimenez C.A."/>
            <person name="Tapia P."/>
            <person name="Veloso J."/>
            <person name="Silva-Moreno E."/>
            <person name="Staats M."/>
            <person name="Valdes J.H."/>
            <person name="Van Kan J.A.L."/>
        </authorList>
    </citation>
    <scope>NUCLEOTIDE SEQUENCE [LARGE SCALE GENOMIC DNA]</scope>
    <source>
        <strain evidence="3 4">MUCL11595</strain>
    </source>
</reference>
<dbReference type="Gene3D" id="3.40.50.300">
    <property type="entry name" value="P-loop containing nucleotide triphosphate hydrolases"/>
    <property type="match status" value="1"/>
</dbReference>
<dbReference type="SUPFAM" id="SSF52540">
    <property type="entry name" value="P-loop containing nucleoside triphosphate hydrolases"/>
    <property type="match status" value="1"/>
</dbReference>
<dbReference type="EMBL" id="PQXN01000402">
    <property type="protein sequence ID" value="TGO45300.1"/>
    <property type="molecule type" value="Genomic_DNA"/>
</dbReference>
<dbReference type="AlphaFoldDB" id="A0A4Z1HEY7"/>
<evidence type="ECO:0000313" key="3">
    <source>
        <dbReference type="EMBL" id="TGO45300.1"/>
    </source>
</evidence>
<comment type="caution">
    <text evidence="3">The sequence shown here is derived from an EMBL/GenBank/DDBJ whole genome shotgun (WGS) entry which is preliminary data.</text>
</comment>
<dbReference type="GO" id="GO:0005525">
    <property type="term" value="F:GTP binding"/>
    <property type="evidence" value="ECO:0007669"/>
    <property type="project" value="UniProtKB-KW"/>
</dbReference>
<organism evidence="3 4">
    <name type="scientific">Botryotinia convoluta</name>
    <dbReference type="NCBI Taxonomy" id="54673"/>
    <lineage>
        <taxon>Eukaryota</taxon>
        <taxon>Fungi</taxon>
        <taxon>Dikarya</taxon>
        <taxon>Ascomycota</taxon>
        <taxon>Pezizomycotina</taxon>
        <taxon>Leotiomycetes</taxon>
        <taxon>Helotiales</taxon>
        <taxon>Sclerotiniaceae</taxon>
        <taxon>Botryotinia</taxon>
    </lineage>
</organism>
<keyword evidence="4" id="KW-1185">Reference proteome</keyword>
<dbReference type="InterPro" id="IPR027417">
    <property type="entry name" value="P-loop_NTPase"/>
</dbReference>
<evidence type="ECO:0008006" key="5">
    <source>
        <dbReference type="Google" id="ProtNLM"/>
    </source>
</evidence>
<accession>A0A4Z1HEY7</accession>
<evidence type="ECO:0000313" key="4">
    <source>
        <dbReference type="Proteomes" id="UP000297527"/>
    </source>
</evidence>
<evidence type="ECO:0000256" key="1">
    <source>
        <dbReference type="ARBA" id="ARBA00022741"/>
    </source>
</evidence>
<dbReference type="InterPro" id="IPR050100">
    <property type="entry name" value="TRAFAC_GTPase_members"/>
</dbReference>
<sequence length="231" mass="25409">MDRAIKVSKVKVCAGARATTISAVEAPRLWGYIEPWKTSSFARSIKVVGPAGVGKATSIGCMLFKYGGIPMDIMEVFQRDGITKYDQVPAKLAALKVVPTFDIPKYHISILDSSSDKKADCTILITSPDKLLENVNNDMKSTMAIQESDKIIILLNKMDMYDWSEEQFRRSKKEILDYLISLGKDITRVVIVPVSSTGGDNYIGTSLKSSWYVENSKPSATVLDALTSVLA</sequence>
<gene>
    <name evidence="3" type="ORF">BCON_0404g00040</name>
</gene>
<name>A0A4Z1HEY7_9HELO</name>
<keyword evidence="2" id="KW-0342">GTP-binding</keyword>
<dbReference type="OrthoDB" id="3524701at2759"/>
<keyword evidence="1" id="KW-0547">Nucleotide-binding</keyword>